<dbReference type="Pfam" id="PF13432">
    <property type="entry name" value="TPR_16"/>
    <property type="match status" value="1"/>
</dbReference>
<evidence type="ECO:0000313" key="4">
    <source>
        <dbReference type="EMBL" id="RZS58659.1"/>
    </source>
</evidence>
<dbReference type="InterPro" id="IPR011990">
    <property type="entry name" value="TPR-like_helical_dom_sf"/>
</dbReference>
<gene>
    <name evidence="4" type="ORF">EV685_0955</name>
</gene>
<dbReference type="AlphaFoldDB" id="A0A4Q7LXF4"/>
<evidence type="ECO:0000256" key="3">
    <source>
        <dbReference type="SAM" id="SignalP"/>
    </source>
</evidence>
<feature type="compositionally biased region" description="Low complexity" evidence="2">
    <location>
        <begin position="56"/>
        <end position="77"/>
    </location>
</feature>
<dbReference type="PROSITE" id="PS50005">
    <property type="entry name" value="TPR"/>
    <property type="match status" value="1"/>
</dbReference>
<organism evidence="4 5">
    <name type="scientific">Sphaerotilus mobilis</name>
    <dbReference type="NCBI Taxonomy" id="47994"/>
    <lineage>
        <taxon>Bacteria</taxon>
        <taxon>Pseudomonadati</taxon>
        <taxon>Pseudomonadota</taxon>
        <taxon>Betaproteobacteria</taxon>
        <taxon>Burkholderiales</taxon>
        <taxon>Sphaerotilaceae</taxon>
        <taxon>Sphaerotilus</taxon>
    </lineage>
</organism>
<evidence type="ECO:0000256" key="1">
    <source>
        <dbReference type="PROSITE-ProRule" id="PRU00339"/>
    </source>
</evidence>
<protein>
    <submittedName>
        <fullName evidence="4">Type IV pilus assembly protein PilF</fullName>
    </submittedName>
</protein>
<feature type="repeat" description="TPR" evidence="1">
    <location>
        <begin position="94"/>
        <end position="127"/>
    </location>
</feature>
<keyword evidence="1" id="KW-0802">TPR repeat</keyword>
<dbReference type="Pfam" id="PF14559">
    <property type="entry name" value="TPR_19"/>
    <property type="match status" value="1"/>
</dbReference>
<dbReference type="PANTHER" id="PTHR12558:SF13">
    <property type="entry name" value="CELL DIVISION CYCLE PROTEIN 27 HOMOLOG"/>
    <property type="match status" value="1"/>
</dbReference>
<feature type="region of interest" description="Disordered" evidence="2">
    <location>
        <begin position="56"/>
        <end position="88"/>
    </location>
</feature>
<name>A0A4Q7LXF4_9BURK</name>
<reference evidence="4 5" key="1">
    <citation type="submission" date="2019-02" db="EMBL/GenBank/DDBJ databases">
        <title>Genomic Encyclopedia of Type Strains, Phase IV (KMG-IV): sequencing the most valuable type-strain genomes for metagenomic binning, comparative biology and taxonomic classification.</title>
        <authorList>
            <person name="Goeker M."/>
        </authorList>
    </citation>
    <scope>NUCLEOTIDE SEQUENCE [LARGE SCALE GENOMIC DNA]</scope>
    <source>
        <strain evidence="4 5">DSM 10617</strain>
    </source>
</reference>
<feature type="signal peptide" evidence="3">
    <location>
        <begin position="1"/>
        <end position="40"/>
    </location>
</feature>
<evidence type="ECO:0000313" key="5">
    <source>
        <dbReference type="Proteomes" id="UP000293433"/>
    </source>
</evidence>
<sequence>MTLSGLWRRACADNRATMPKRTLRVCLTLLLSGLTLVALSACTTTTEVVNTSVGDTVQTPVQSPAPVSVPSSAGAAARPDLVTSSDESDMAKRSRIRLELAAAYFGQGQASTALDEVKRALQADPNNGAAHNLRGLIYASLSEDALADDSFRRALALNAADADASHNYAWYLCQKRRYPEARRYFEQTLALPRYREQAKTLLAQGVCEARAGDLAASERLLSRGFELDTGNPAIAYNLAEVLMRRGELDRARFYIQRLNADNNLASAETLWLAARIEHQRKDLAATEDLGRQLRNRYPGSRESAAFERGLFDE</sequence>
<accession>A0A4Q7LXF4</accession>
<keyword evidence="3" id="KW-0732">Signal</keyword>
<evidence type="ECO:0000256" key="2">
    <source>
        <dbReference type="SAM" id="MobiDB-lite"/>
    </source>
</evidence>
<dbReference type="EMBL" id="SGWV01000007">
    <property type="protein sequence ID" value="RZS58659.1"/>
    <property type="molecule type" value="Genomic_DNA"/>
</dbReference>
<keyword evidence="5" id="KW-1185">Reference proteome</keyword>
<dbReference type="Proteomes" id="UP000293433">
    <property type="component" value="Unassembled WGS sequence"/>
</dbReference>
<dbReference type="PANTHER" id="PTHR12558">
    <property type="entry name" value="CELL DIVISION CYCLE 16,23,27"/>
    <property type="match status" value="1"/>
</dbReference>
<proteinExistence type="predicted"/>
<dbReference type="SUPFAM" id="SSF48452">
    <property type="entry name" value="TPR-like"/>
    <property type="match status" value="1"/>
</dbReference>
<dbReference type="Gene3D" id="1.25.40.10">
    <property type="entry name" value="Tetratricopeptide repeat domain"/>
    <property type="match status" value="1"/>
</dbReference>
<dbReference type="SMART" id="SM00028">
    <property type="entry name" value="TPR"/>
    <property type="match status" value="5"/>
</dbReference>
<dbReference type="NCBIfam" id="TIGR02521">
    <property type="entry name" value="type_IV_pilW"/>
    <property type="match status" value="1"/>
</dbReference>
<dbReference type="InterPro" id="IPR013360">
    <property type="entry name" value="Pilus_4_PilW"/>
</dbReference>
<comment type="caution">
    <text evidence="4">The sequence shown here is derived from an EMBL/GenBank/DDBJ whole genome shotgun (WGS) entry which is preliminary data.</text>
</comment>
<feature type="chain" id="PRO_5020281709" evidence="3">
    <location>
        <begin position="41"/>
        <end position="313"/>
    </location>
</feature>
<dbReference type="InterPro" id="IPR019734">
    <property type="entry name" value="TPR_rpt"/>
</dbReference>